<dbReference type="SMART" id="SM00093">
    <property type="entry name" value="SERPIN"/>
    <property type="match status" value="1"/>
</dbReference>
<evidence type="ECO:0000256" key="7">
    <source>
        <dbReference type="RuleBase" id="RU000411"/>
    </source>
</evidence>
<dbReference type="InterPro" id="IPR036186">
    <property type="entry name" value="Serpin_sf"/>
</dbReference>
<feature type="compositionally biased region" description="Polar residues" evidence="8">
    <location>
        <begin position="272"/>
        <end position="286"/>
    </location>
</feature>
<proteinExistence type="inferred from homology"/>
<reference evidence="10" key="2">
    <citation type="submission" date="2021-09" db="EMBL/GenBank/DDBJ databases">
        <authorList>
            <person name="Jia N."/>
            <person name="Wang J."/>
            <person name="Shi W."/>
            <person name="Du L."/>
            <person name="Sun Y."/>
            <person name="Zhan W."/>
            <person name="Jiang J."/>
            <person name="Wang Q."/>
            <person name="Zhang B."/>
            <person name="Ji P."/>
            <person name="Sakyi L.B."/>
            <person name="Cui X."/>
            <person name="Yuan T."/>
            <person name="Jiang B."/>
            <person name="Yang W."/>
            <person name="Lam T.T.-Y."/>
            <person name="Chang Q."/>
            <person name="Ding S."/>
            <person name="Wang X."/>
            <person name="Zhu J."/>
            <person name="Ruan X."/>
            <person name="Zhao L."/>
            <person name="Wei J."/>
            <person name="Que T."/>
            <person name="Du C."/>
            <person name="Cheng J."/>
            <person name="Dai P."/>
            <person name="Han X."/>
            <person name="Huang E."/>
            <person name="Gao Y."/>
            <person name="Liu J."/>
            <person name="Shao H."/>
            <person name="Ye R."/>
            <person name="Li L."/>
            <person name="Wei W."/>
            <person name="Wang X."/>
            <person name="Wang C."/>
            <person name="Huo Q."/>
            <person name="Li W."/>
            <person name="Guo W."/>
            <person name="Chen H."/>
            <person name="Chen S."/>
            <person name="Zhou L."/>
            <person name="Zhou L."/>
            <person name="Ni X."/>
            <person name="Tian J."/>
            <person name="Zhou Y."/>
            <person name="Sheng Y."/>
            <person name="Liu T."/>
            <person name="Pan Y."/>
            <person name="Xia L."/>
            <person name="Li J."/>
            <person name="Zhao F."/>
            <person name="Cao W."/>
        </authorList>
    </citation>
    <scope>NUCLEOTIDE SEQUENCE</scope>
    <source>
        <strain evidence="10">Rsan-2018</strain>
        <tissue evidence="10">Larvae</tissue>
    </source>
</reference>
<dbReference type="Proteomes" id="UP000821837">
    <property type="component" value="Unassembled WGS sequence"/>
</dbReference>
<dbReference type="GO" id="GO:0005615">
    <property type="term" value="C:extracellular space"/>
    <property type="evidence" value="ECO:0007669"/>
    <property type="project" value="InterPro"/>
</dbReference>
<dbReference type="VEuPathDB" id="VectorBase:RSAN_058067"/>
<dbReference type="CDD" id="cd00172">
    <property type="entry name" value="serpin"/>
    <property type="match status" value="1"/>
</dbReference>
<feature type="region of interest" description="Disordered" evidence="8">
    <location>
        <begin position="433"/>
        <end position="458"/>
    </location>
</feature>
<evidence type="ECO:0000256" key="6">
    <source>
        <dbReference type="ARBA" id="ARBA00023180"/>
    </source>
</evidence>
<organism evidence="10 11">
    <name type="scientific">Rhipicephalus sanguineus</name>
    <name type="common">Brown dog tick</name>
    <name type="synonym">Ixodes sanguineus</name>
    <dbReference type="NCBI Taxonomy" id="34632"/>
    <lineage>
        <taxon>Eukaryota</taxon>
        <taxon>Metazoa</taxon>
        <taxon>Ecdysozoa</taxon>
        <taxon>Arthropoda</taxon>
        <taxon>Chelicerata</taxon>
        <taxon>Arachnida</taxon>
        <taxon>Acari</taxon>
        <taxon>Parasitiformes</taxon>
        <taxon>Ixodida</taxon>
        <taxon>Ixodoidea</taxon>
        <taxon>Ixodidae</taxon>
        <taxon>Rhipicephalinae</taxon>
        <taxon>Rhipicephalus</taxon>
        <taxon>Rhipicephalus</taxon>
    </lineage>
</organism>
<dbReference type="PROSITE" id="PS00284">
    <property type="entry name" value="SERPIN"/>
    <property type="match status" value="1"/>
</dbReference>
<keyword evidence="11" id="KW-1185">Reference proteome</keyword>
<dbReference type="GO" id="GO:0004867">
    <property type="term" value="F:serine-type endopeptidase inhibitor activity"/>
    <property type="evidence" value="ECO:0007669"/>
    <property type="project" value="UniProtKB-KW"/>
</dbReference>
<evidence type="ECO:0000313" key="10">
    <source>
        <dbReference type="EMBL" id="KAH7935318.1"/>
    </source>
</evidence>
<dbReference type="InterPro" id="IPR042185">
    <property type="entry name" value="Serpin_sf_2"/>
</dbReference>
<comment type="similarity">
    <text evidence="2 7">Belongs to the serpin family.</text>
</comment>
<sequence length="495" mass="54058">MAPRAATIILHSSSPIRETTTFPWAPTLLPAVLLLLTLACTQMTDAQQGLPFGTRKLAFSANQFGLDLYRALRDVGTESRLLQAEGNVALCPFCVSSSLGMLLLGARGSSAMALRHVLYLWGMQHVHLAVRDLSSHLVLNLRDANLLIFRSLYVQRDFGVKYPFQRSLYHFYNASVHSLDFAANAEEARQHINAVVEKASHAQLANLLPDTPPPWTQLLLLSGLHLDSHIELDLVPAEGVRWRAQPLLNAASPTLLQLGRRLKKCSSHLKPKTQSSPQSAPLSDTTAAAAETIESLGGNPAMLEARWTRVRYARHDYLNCTAVEVPLAGGGLISLLTLTPNEHDDMGLLETRLSAQRISDILANMQVRRANLKLPRIKIEHSHENLTDSLAQMGLASLFGPGRAQLFDMSDVPWLHVTNVVHKTSIDIKGPRVAAAAGGGHAAPPPPNPSSRRREPAFVGPSEETIDVVLDRPFLYFVVDNVSGLVIAMGKVLNP</sequence>
<evidence type="ECO:0000256" key="4">
    <source>
        <dbReference type="ARBA" id="ARBA00022690"/>
    </source>
</evidence>
<dbReference type="PANTHER" id="PTHR11461">
    <property type="entry name" value="SERINE PROTEASE INHIBITOR, SERPIN"/>
    <property type="match status" value="1"/>
</dbReference>
<dbReference type="InterPro" id="IPR023796">
    <property type="entry name" value="Serpin_dom"/>
</dbReference>
<dbReference type="InterPro" id="IPR042178">
    <property type="entry name" value="Serpin_sf_1"/>
</dbReference>
<keyword evidence="6" id="KW-0325">Glycoprotein</keyword>
<dbReference type="AlphaFoldDB" id="A0A9D4PBP9"/>
<evidence type="ECO:0000313" key="11">
    <source>
        <dbReference type="Proteomes" id="UP000821837"/>
    </source>
</evidence>
<dbReference type="PANTHER" id="PTHR11461:SF211">
    <property type="entry name" value="GH10112P-RELATED"/>
    <property type="match status" value="1"/>
</dbReference>
<feature type="domain" description="Serpin" evidence="9">
    <location>
        <begin position="66"/>
        <end position="495"/>
    </location>
</feature>
<evidence type="ECO:0000256" key="8">
    <source>
        <dbReference type="SAM" id="MobiDB-lite"/>
    </source>
</evidence>
<dbReference type="Gene3D" id="2.30.39.10">
    <property type="entry name" value="Alpha-1-antitrypsin, domain 1"/>
    <property type="match status" value="1"/>
</dbReference>
<dbReference type="SUPFAM" id="SSF56574">
    <property type="entry name" value="Serpins"/>
    <property type="match status" value="2"/>
</dbReference>
<evidence type="ECO:0000256" key="2">
    <source>
        <dbReference type="ARBA" id="ARBA00009500"/>
    </source>
</evidence>
<dbReference type="InterPro" id="IPR023795">
    <property type="entry name" value="Serpin_CS"/>
</dbReference>
<keyword evidence="5" id="KW-0722">Serine protease inhibitor</keyword>
<feature type="region of interest" description="Disordered" evidence="8">
    <location>
        <begin position="266"/>
        <end position="286"/>
    </location>
</feature>
<evidence type="ECO:0000256" key="5">
    <source>
        <dbReference type="ARBA" id="ARBA00022900"/>
    </source>
</evidence>
<protein>
    <recommendedName>
        <fullName evidence="9">Serpin domain-containing protein</fullName>
    </recommendedName>
</protein>
<name>A0A9D4PBP9_RHISA</name>
<accession>A0A9D4PBP9</accession>
<comment type="caution">
    <text evidence="10">The sequence shown here is derived from an EMBL/GenBank/DDBJ whole genome shotgun (WGS) entry which is preliminary data.</text>
</comment>
<gene>
    <name evidence="10" type="ORF">HPB52_005743</name>
</gene>
<reference evidence="10" key="1">
    <citation type="journal article" date="2020" name="Cell">
        <title>Large-Scale Comparative Analyses of Tick Genomes Elucidate Their Genetic Diversity and Vector Capacities.</title>
        <authorList>
            <consortium name="Tick Genome and Microbiome Consortium (TIGMIC)"/>
            <person name="Jia N."/>
            <person name="Wang J."/>
            <person name="Shi W."/>
            <person name="Du L."/>
            <person name="Sun Y."/>
            <person name="Zhan W."/>
            <person name="Jiang J.F."/>
            <person name="Wang Q."/>
            <person name="Zhang B."/>
            <person name="Ji P."/>
            <person name="Bell-Sakyi L."/>
            <person name="Cui X.M."/>
            <person name="Yuan T.T."/>
            <person name="Jiang B.G."/>
            <person name="Yang W.F."/>
            <person name="Lam T.T."/>
            <person name="Chang Q.C."/>
            <person name="Ding S.J."/>
            <person name="Wang X.J."/>
            <person name="Zhu J.G."/>
            <person name="Ruan X.D."/>
            <person name="Zhao L."/>
            <person name="Wei J.T."/>
            <person name="Ye R.Z."/>
            <person name="Que T.C."/>
            <person name="Du C.H."/>
            <person name="Zhou Y.H."/>
            <person name="Cheng J.X."/>
            <person name="Dai P.F."/>
            <person name="Guo W.B."/>
            <person name="Han X.H."/>
            <person name="Huang E.J."/>
            <person name="Li L.F."/>
            <person name="Wei W."/>
            <person name="Gao Y.C."/>
            <person name="Liu J.Z."/>
            <person name="Shao H.Z."/>
            <person name="Wang X."/>
            <person name="Wang C.C."/>
            <person name="Yang T.C."/>
            <person name="Huo Q.B."/>
            <person name="Li W."/>
            <person name="Chen H.Y."/>
            <person name="Chen S.E."/>
            <person name="Zhou L.G."/>
            <person name="Ni X.B."/>
            <person name="Tian J.H."/>
            <person name="Sheng Y."/>
            <person name="Liu T."/>
            <person name="Pan Y.S."/>
            <person name="Xia L.Y."/>
            <person name="Li J."/>
            <person name="Zhao F."/>
            <person name="Cao W.C."/>
        </authorList>
    </citation>
    <scope>NUCLEOTIDE SEQUENCE</scope>
    <source>
        <strain evidence="10">Rsan-2018</strain>
    </source>
</reference>
<evidence type="ECO:0000256" key="3">
    <source>
        <dbReference type="ARBA" id="ARBA00022525"/>
    </source>
</evidence>
<comment type="subcellular location">
    <subcellularLocation>
        <location evidence="1">Secreted</location>
    </subcellularLocation>
</comment>
<dbReference type="EMBL" id="JABSTV010001255">
    <property type="protein sequence ID" value="KAH7935318.1"/>
    <property type="molecule type" value="Genomic_DNA"/>
</dbReference>
<evidence type="ECO:0000259" key="9">
    <source>
        <dbReference type="SMART" id="SM00093"/>
    </source>
</evidence>
<keyword evidence="4" id="KW-0646">Protease inhibitor</keyword>
<keyword evidence="3" id="KW-0964">Secreted</keyword>
<dbReference type="InterPro" id="IPR000215">
    <property type="entry name" value="Serpin_fam"/>
</dbReference>
<dbReference type="Pfam" id="PF00079">
    <property type="entry name" value="Serpin"/>
    <property type="match status" value="2"/>
</dbReference>
<dbReference type="Gene3D" id="3.30.497.10">
    <property type="entry name" value="Antithrombin, subunit I, domain 2"/>
    <property type="match status" value="2"/>
</dbReference>
<evidence type="ECO:0000256" key="1">
    <source>
        <dbReference type="ARBA" id="ARBA00004613"/>
    </source>
</evidence>